<accession>A0A1M4VSL5</accession>
<dbReference type="EMBL" id="FQUL01000019">
    <property type="protein sequence ID" value="SHE72121.1"/>
    <property type="molecule type" value="Genomic_DNA"/>
</dbReference>
<comment type="similarity">
    <text evidence="1">Belongs to the short-chain dehydrogenases/reductases (SDR) family.</text>
</comment>
<dbReference type="SMART" id="SM00822">
    <property type="entry name" value="PKS_KR"/>
    <property type="match status" value="1"/>
</dbReference>
<reference evidence="5" key="1">
    <citation type="submission" date="2016-11" db="EMBL/GenBank/DDBJ databases">
        <authorList>
            <person name="Varghese N."/>
            <person name="Submissions S."/>
        </authorList>
    </citation>
    <scope>NUCLEOTIDE SEQUENCE [LARGE SCALE GENOMIC DNA]</scope>
    <source>
        <strain evidence="5">DSM 19514</strain>
    </source>
</reference>
<evidence type="ECO:0000313" key="5">
    <source>
        <dbReference type="Proteomes" id="UP000184295"/>
    </source>
</evidence>
<evidence type="ECO:0000256" key="2">
    <source>
        <dbReference type="ARBA" id="ARBA00023002"/>
    </source>
</evidence>
<keyword evidence="5" id="KW-1185">Reference proteome</keyword>
<evidence type="ECO:0000313" key="4">
    <source>
        <dbReference type="EMBL" id="SHE72121.1"/>
    </source>
</evidence>
<dbReference type="GO" id="GO:0016616">
    <property type="term" value="F:oxidoreductase activity, acting on the CH-OH group of donors, NAD or NADP as acceptor"/>
    <property type="evidence" value="ECO:0007669"/>
    <property type="project" value="UniProtKB-ARBA"/>
</dbReference>
<dbReference type="InterPro" id="IPR036291">
    <property type="entry name" value="NAD(P)-bd_dom_sf"/>
</dbReference>
<dbReference type="FunFam" id="3.40.50.720:FF:000084">
    <property type="entry name" value="Short-chain dehydrogenase reductase"/>
    <property type="match status" value="1"/>
</dbReference>
<evidence type="ECO:0000256" key="1">
    <source>
        <dbReference type="ARBA" id="ARBA00006484"/>
    </source>
</evidence>
<dbReference type="AlphaFoldDB" id="A0A1M4VSL5"/>
<protein>
    <submittedName>
        <fullName evidence="4">NAD(P)-dependent dehydrogenase, short-chain alcohol dehydrogenase family</fullName>
    </submittedName>
</protein>
<sequence>MPEEALRDHTLNLFSLADETFMVTGASSGLGVEASRILHRFGAKLVLVARRKDRLERLSEELPGSVPYACDLSESAAIDKLWKFCDSEVGLVTGLVNNAGVSHAASALDETDEEFRAVVEVNLNAVFSMSRRFAQRLVAVQRAGVIVNVASIFGIVGSGQVPLASYSASKAGVVNLTRELAIQWARHSIRVNAVAPGWFHSEMTSEMFEDDGAMHWIQQRTPLGRPGNTGELDGAFIYLASRASSYVTGQTLVVDGGWSTL</sequence>
<organism evidence="4 5">
    <name type="scientific">Ferrithrix thermotolerans DSM 19514</name>
    <dbReference type="NCBI Taxonomy" id="1121881"/>
    <lineage>
        <taxon>Bacteria</taxon>
        <taxon>Bacillati</taxon>
        <taxon>Actinomycetota</taxon>
        <taxon>Acidimicrobiia</taxon>
        <taxon>Acidimicrobiales</taxon>
        <taxon>Acidimicrobiaceae</taxon>
        <taxon>Ferrithrix</taxon>
    </lineage>
</organism>
<dbReference type="Gene3D" id="3.40.50.720">
    <property type="entry name" value="NAD(P)-binding Rossmann-like Domain"/>
    <property type="match status" value="1"/>
</dbReference>
<proteinExistence type="inferred from homology"/>
<feature type="domain" description="Ketoreductase" evidence="3">
    <location>
        <begin position="19"/>
        <end position="158"/>
    </location>
</feature>
<dbReference type="InterPro" id="IPR057326">
    <property type="entry name" value="KR_dom"/>
</dbReference>
<keyword evidence="2" id="KW-0560">Oxidoreductase</keyword>
<dbReference type="InterPro" id="IPR002347">
    <property type="entry name" value="SDR_fam"/>
</dbReference>
<dbReference type="SUPFAM" id="SSF51735">
    <property type="entry name" value="NAD(P)-binding Rossmann-fold domains"/>
    <property type="match status" value="1"/>
</dbReference>
<dbReference type="Proteomes" id="UP000184295">
    <property type="component" value="Unassembled WGS sequence"/>
</dbReference>
<dbReference type="STRING" id="1121881.SAMN02745225_01421"/>
<dbReference type="Pfam" id="PF13561">
    <property type="entry name" value="adh_short_C2"/>
    <property type="match status" value="1"/>
</dbReference>
<dbReference type="PRINTS" id="PR00081">
    <property type="entry name" value="GDHRDH"/>
</dbReference>
<dbReference type="PANTHER" id="PTHR42760">
    <property type="entry name" value="SHORT-CHAIN DEHYDROGENASES/REDUCTASES FAMILY MEMBER"/>
    <property type="match status" value="1"/>
</dbReference>
<gene>
    <name evidence="4" type="ORF">SAMN02745225_01421</name>
</gene>
<evidence type="ECO:0000259" key="3">
    <source>
        <dbReference type="SMART" id="SM00822"/>
    </source>
</evidence>
<dbReference type="PRINTS" id="PR00080">
    <property type="entry name" value="SDRFAMILY"/>
</dbReference>
<dbReference type="RefSeq" id="WP_072790514.1">
    <property type="nucleotide sequence ID" value="NZ_FQUL01000019.1"/>
</dbReference>
<name>A0A1M4VSL5_9ACTN</name>